<reference evidence="2" key="2">
    <citation type="journal article" date="2015" name="Data Brief">
        <title>Shoot transcriptome of the giant reed, Arundo donax.</title>
        <authorList>
            <person name="Barrero R.A."/>
            <person name="Guerrero F.D."/>
            <person name="Moolhuijzen P."/>
            <person name="Goolsby J.A."/>
            <person name="Tidwell J."/>
            <person name="Bellgard S.E."/>
            <person name="Bellgard M.I."/>
        </authorList>
    </citation>
    <scope>NUCLEOTIDE SEQUENCE</scope>
    <source>
        <tissue evidence="2">Shoot tissue taken approximately 20 cm above the soil surface</tissue>
    </source>
</reference>
<accession>A0A0A9ADD6</accession>
<protein>
    <submittedName>
        <fullName evidence="2">Uncharacterized protein</fullName>
    </submittedName>
</protein>
<sequence length="95" mass="10365">MVWRTYDFLTCLRAEFEPLCAQLLTREPYVSLMDALAAVRNETRLHTAGLLQSSSVLAVRSASSKPTAPLPMTPSSVAPSSRSGGGWRSSLQILR</sequence>
<evidence type="ECO:0000256" key="1">
    <source>
        <dbReference type="SAM" id="MobiDB-lite"/>
    </source>
</evidence>
<organism evidence="2">
    <name type="scientific">Arundo donax</name>
    <name type="common">Giant reed</name>
    <name type="synonym">Donax arundinaceus</name>
    <dbReference type="NCBI Taxonomy" id="35708"/>
    <lineage>
        <taxon>Eukaryota</taxon>
        <taxon>Viridiplantae</taxon>
        <taxon>Streptophyta</taxon>
        <taxon>Embryophyta</taxon>
        <taxon>Tracheophyta</taxon>
        <taxon>Spermatophyta</taxon>
        <taxon>Magnoliopsida</taxon>
        <taxon>Liliopsida</taxon>
        <taxon>Poales</taxon>
        <taxon>Poaceae</taxon>
        <taxon>PACMAD clade</taxon>
        <taxon>Arundinoideae</taxon>
        <taxon>Arundineae</taxon>
        <taxon>Arundo</taxon>
    </lineage>
</organism>
<dbReference type="EMBL" id="GBRH01249922">
    <property type="protein sequence ID" value="JAD47973.1"/>
    <property type="molecule type" value="Transcribed_RNA"/>
</dbReference>
<feature type="region of interest" description="Disordered" evidence="1">
    <location>
        <begin position="62"/>
        <end position="95"/>
    </location>
</feature>
<evidence type="ECO:0000313" key="2">
    <source>
        <dbReference type="EMBL" id="JAD47973.1"/>
    </source>
</evidence>
<proteinExistence type="predicted"/>
<reference evidence="2" key="1">
    <citation type="submission" date="2014-09" db="EMBL/GenBank/DDBJ databases">
        <authorList>
            <person name="Magalhaes I.L.F."/>
            <person name="Oliveira U."/>
            <person name="Santos F.R."/>
            <person name="Vidigal T.H.D.A."/>
            <person name="Brescovit A.D."/>
            <person name="Santos A.J."/>
        </authorList>
    </citation>
    <scope>NUCLEOTIDE SEQUENCE</scope>
    <source>
        <tissue evidence="2">Shoot tissue taken approximately 20 cm above the soil surface</tissue>
    </source>
</reference>
<dbReference type="AlphaFoldDB" id="A0A0A9ADD6"/>
<name>A0A0A9ADD6_ARUDO</name>